<dbReference type="EMBL" id="BDCO01000002">
    <property type="protein sequence ID" value="GAT31947.1"/>
    <property type="molecule type" value="Genomic_DNA"/>
</dbReference>
<gene>
    <name evidence="1" type="ORF">TSACC_2342</name>
</gene>
<dbReference type="Proteomes" id="UP000076023">
    <property type="component" value="Unassembled WGS sequence"/>
</dbReference>
<dbReference type="AlphaFoldDB" id="A0A146G4J3"/>
<dbReference type="FunCoup" id="A0A146G4J3">
    <property type="interactions" value="28"/>
</dbReference>
<accession>A0A146G4J3</accession>
<sequence>MALTLSQPDADLFIPDGKPLEAVLAEGVSHLGIGAHQDDLEFNAFHGILTCYHVPGRAFAGVICTDGAGSSRTGPYGQVSDQEMRTIRQREQRAAAVTGEYRLLAQLDFSSQQLKSADNALLASDLAKLVSELRPEVVYTHNPADKHETHLAVFSATLKALRSLPMAKRPRQLLGYEGWRGLDWVIDSEKTILDVSQREHLFSALAGIFDSQIAGGKRYDLATVGRLCANATFGNSHAADAVSRASLALDLTPLITDDSLDPLEFTLGFVDRLRADIRTKLGHALSL</sequence>
<dbReference type="InterPro" id="IPR024078">
    <property type="entry name" value="LmbE-like_dom_sf"/>
</dbReference>
<keyword evidence="2" id="KW-1185">Reference proteome</keyword>
<comment type="caution">
    <text evidence="1">The sequence shown here is derived from an EMBL/GenBank/DDBJ whole genome shotgun (WGS) entry which is preliminary data.</text>
</comment>
<dbReference type="OrthoDB" id="282207at2"/>
<dbReference type="InParanoid" id="A0A146G4J3"/>
<dbReference type="InterPro" id="IPR003737">
    <property type="entry name" value="GlcNAc_PI_deacetylase-related"/>
</dbReference>
<proteinExistence type="predicted"/>
<evidence type="ECO:0000313" key="1">
    <source>
        <dbReference type="EMBL" id="GAT31947.1"/>
    </source>
</evidence>
<protein>
    <submittedName>
        <fullName evidence="1">GlcNAc-PI de-N-acetylase</fullName>
    </submittedName>
</protein>
<dbReference type="Pfam" id="PF02585">
    <property type="entry name" value="PIG-L"/>
    <property type="match status" value="1"/>
</dbReference>
<name>A0A146G4J3_TERSA</name>
<reference evidence="2" key="1">
    <citation type="journal article" date="2017" name="Genome Announc.">
        <title>Draft Genome Sequence of Terrimicrobium sacchariphilum NM-5T, a Facultative Anaerobic Soil Bacterium of the Class Spartobacteria.</title>
        <authorList>
            <person name="Qiu Y.L."/>
            <person name="Tourlousse D.M."/>
            <person name="Matsuura N."/>
            <person name="Ohashi A."/>
            <person name="Sekiguchi Y."/>
        </authorList>
    </citation>
    <scope>NUCLEOTIDE SEQUENCE [LARGE SCALE GENOMIC DNA]</scope>
    <source>
        <strain evidence="2">NM-5</strain>
    </source>
</reference>
<evidence type="ECO:0000313" key="2">
    <source>
        <dbReference type="Proteomes" id="UP000076023"/>
    </source>
</evidence>
<organism evidence="1 2">
    <name type="scientific">Terrimicrobium sacchariphilum</name>
    <dbReference type="NCBI Taxonomy" id="690879"/>
    <lineage>
        <taxon>Bacteria</taxon>
        <taxon>Pseudomonadati</taxon>
        <taxon>Verrucomicrobiota</taxon>
        <taxon>Terrimicrobiia</taxon>
        <taxon>Terrimicrobiales</taxon>
        <taxon>Terrimicrobiaceae</taxon>
        <taxon>Terrimicrobium</taxon>
    </lineage>
</organism>
<dbReference type="SUPFAM" id="SSF102588">
    <property type="entry name" value="LmbE-like"/>
    <property type="match status" value="1"/>
</dbReference>
<dbReference type="Gene3D" id="3.40.50.10320">
    <property type="entry name" value="LmbE-like"/>
    <property type="match status" value="1"/>
</dbReference>
<dbReference type="STRING" id="690879.TSACC_2342"/>
<dbReference type="RefSeq" id="WP_075077812.1">
    <property type="nucleotide sequence ID" value="NZ_BDCO01000002.1"/>
</dbReference>